<comment type="catalytic activity">
    <reaction evidence="18">
        <text>10-formyltetrahydrofolyl-(gamma-L-Glu)(n) + L-glutamate + ATP = 10-formyltetrahydrofolyl-(gamma-L-Glu)(n+1) + ADP + phosphate + H(+)</text>
        <dbReference type="Rhea" id="RHEA:51904"/>
        <dbReference type="Rhea" id="RHEA-COMP:13088"/>
        <dbReference type="Rhea" id="RHEA-COMP:14300"/>
        <dbReference type="ChEBI" id="CHEBI:15378"/>
        <dbReference type="ChEBI" id="CHEBI:29985"/>
        <dbReference type="ChEBI" id="CHEBI:30616"/>
        <dbReference type="ChEBI" id="CHEBI:43474"/>
        <dbReference type="ChEBI" id="CHEBI:134413"/>
        <dbReference type="ChEBI" id="CHEBI:456216"/>
        <dbReference type="EC" id="6.3.2.17"/>
    </reaction>
</comment>
<keyword evidence="12" id="KW-0460">Magnesium</keyword>
<comment type="pathway">
    <text evidence="3">Cofactor biosynthesis; tetrahydrofolylpolyglutamate biosynthesis.</text>
</comment>
<dbReference type="PROSITE" id="PS01012">
    <property type="entry name" value="FOLYLPOLYGLU_SYNT_2"/>
    <property type="match status" value="1"/>
</dbReference>
<evidence type="ECO:0000313" key="23">
    <source>
        <dbReference type="EMBL" id="MBO8447020.1"/>
    </source>
</evidence>
<proteinExistence type="inferred from homology"/>
<evidence type="ECO:0000256" key="15">
    <source>
        <dbReference type="ARBA" id="ARBA00030592"/>
    </source>
</evidence>
<evidence type="ECO:0000259" key="22">
    <source>
        <dbReference type="Pfam" id="PF08245"/>
    </source>
</evidence>
<evidence type="ECO:0000256" key="11">
    <source>
        <dbReference type="ARBA" id="ARBA00022840"/>
    </source>
</evidence>
<keyword evidence="11" id="KW-0067">ATP-binding</keyword>
<keyword evidence="9" id="KW-0479">Metal-binding</keyword>
<dbReference type="PANTHER" id="PTHR11136">
    <property type="entry name" value="FOLYLPOLYGLUTAMATE SYNTHASE-RELATED"/>
    <property type="match status" value="1"/>
</dbReference>
<sequence>MNYGETLEYLYAKTPMYQKKGDVAYKEGLDNILRLDGIFGHPHHAYKTIHIAGTNGKGSVSHTLAAILQSAGYKTGLYTSPHLKDFSERIRVNGKPVDKHFVSRFVEKAKPYIEEIKPSFFEITTIMAFEWFRRQKVDVAVIETGLGGRLDSTNIIRPVLSIITNVSMDHVKLLGNTIEKIAAEKAGIIKEGIPVVVGEADETTRPIYEAKSPNIIFAEDFEYPDVDYELKGYCQAKNKRTIQAALEVLRLEFDLNREAVENGFAHVVELTGLQGRWQKLGDNPAIIADTGHNEGAIKYISEQLIDYDCDTLRIVFGMVNDKDVSTVLSLMPKHAVYYFTAAGIERALPAEDLKNIAQAYGLSGKSYATVKEAYTAAKKDASAQDLIFVGGSNFVVAEIL</sequence>
<dbReference type="GO" id="GO:0005737">
    <property type="term" value="C:cytoplasm"/>
    <property type="evidence" value="ECO:0007669"/>
    <property type="project" value="TreeGrafter"/>
</dbReference>
<dbReference type="InterPro" id="IPR036615">
    <property type="entry name" value="Mur_ligase_C_dom_sf"/>
</dbReference>
<evidence type="ECO:0000256" key="2">
    <source>
        <dbReference type="ARBA" id="ARBA00004799"/>
    </source>
</evidence>
<comment type="similarity">
    <text evidence="4">Belongs to the folylpolyglutamate synthase family.</text>
</comment>
<dbReference type="InterPro" id="IPR001645">
    <property type="entry name" value="Folylpolyglutamate_synth"/>
</dbReference>
<reference evidence="23" key="1">
    <citation type="submission" date="2020-10" db="EMBL/GenBank/DDBJ databases">
        <authorList>
            <person name="Gilroy R."/>
        </authorList>
    </citation>
    <scope>NUCLEOTIDE SEQUENCE</scope>
    <source>
        <strain evidence="23">D3-1215</strain>
    </source>
</reference>
<evidence type="ECO:0000256" key="14">
    <source>
        <dbReference type="ARBA" id="ARBA00030048"/>
    </source>
</evidence>
<dbReference type="GO" id="GO:0046872">
    <property type="term" value="F:metal ion binding"/>
    <property type="evidence" value="ECO:0007669"/>
    <property type="project" value="UniProtKB-KW"/>
</dbReference>
<dbReference type="InterPro" id="IPR036565">
    <property type="entry name" value="Mur-like_cat_sf"/>
</dbReference>
<evidence type="ECO:0000256" key="16">
    <source>
        <dbReference type="ARBA" id="ARBA00032510"/>
    </source>
</evidence>
<dbReference type="NCBIfam" id="TIGR01499">
    <property type="entry name" value="folC"/>
    <property type="match status" value="1"/>
</dbReference>
<evidence type="ECO:0000256" key="4">
    <source>
        <dbReference type="ARBA" id="ARBA00008276"/>
    </source>
</evidence>
<evidence type="ECO:0000256" key="9">
    <source>
        <dbReference type="ARBA" id="ARBA00022723"/>
    </source>
</evidence>
<dbReference type="PANTHER" id="PTHR11136:SF0">
    <property type="entry name" value="DIHYDROFOLATE SYNTHETASE-RELATED"/>
    <property type="match status" value="1"/>
</dbReference>
<dbReference type="Gene3D" id="3.40.1190.10">
    <property type="entry name" value="Mur-like, catalytic domain"/>
    <property type="match status" value="1"/>
</dbReference>
<comment type="catalytic activity">
    <reaction evidence="20">
        <text>7,8-dihydropteroate + L-glutamate + ATP = 7,8-dihydrofolate + ADP + phosphate + H(+)</text>
        <dbReference type="Rhea" id="RHEA:23584"/>
        <dbReference type="ChEBI" id="CHEBI:15378"/>
        <dbReference type="ChEBI" id="CHEBI:17839"/>
        <dbReference type="ChEBI" id="CHEBI:29985"/>
        <dbReference type="ChEBI" id="CHEBI:30616"/>
        <dbReference type="ChEBI" id="CHEBI:43474"/>
        <dbReference type="ChEBI" id="CHEBI:57451"/>
        <dbReference type="ChEBI" id="CHEBI:456216"/>
        <dbReference type="EC" id="6.3.2.12"/>
    </reaction>
</comment>
<dbReference type="EC" id="6.3.2.17" evidence="6"/>
<dbReference type="GO" id="GO:0046656">
    <property type="term" value="P:folic acid biosynthetic process"/>
    <property type="evidence" value="ECO:0007669"/>
    <property type="project" value="UniProtKB-KW"/>
</dbReference>
<dbReference type="InterPro" id="IPR013221">
    <property type="entry name" value="Mur_ligase_cen"/>
</dbReference>
<comment type="function">
    <text evidence="1">Functions in two distinct reactions of the de novo folate biosynthetic pathway. Catalyzes the addition of a glutamate residue to dihydropteroate (7,8-dihydropteroate or H2Pte) to form dihydrofolate (7,8-dihydrofolate monoglutamate or H2Pte-Glu). Also catalyzes successive additions of L-glutamate to tetrahydrofolate or 10-formyltetrahydrofolate or 5,10-methylenetetrahydrofolate, leading to folylpolyglutamate derivatives.</text>
</comment>
<evidence type="ECO:0000256" key="12">
    <source>
        <dbReference type="ARBA" id="ARBA00022842"/>
    </source>
</evidence>
<evidence type="ECO:0000259" key="21">
    <source>
        <dbReference type="Pfam" id="PF02875"/>
    </source>
</evidence>
<dbReference type="EC" id="6.3.2.12" evidence="5"/>
<evidence type="ECO:0000256" key="20">
    <source>
        <dbReference type="ARBA" id="ARBA00049161"/>
    </source>
</evidence>
<dbReference type="InterPro" id="IPR018109">
    <property type="entry name" value="Folylpolyglutamate_synth_CS"/>
</dbReference>
<keyword evidence="10" id="KW-0547">Nucleotide-binding</keyword>
<evidence type="ECO:0000256" key="13">
    <source>
        <dbReference type="ARBA" id="ARBA00022909"/>
    </source>
</evidence>
<evidence type="ECO:0000256" key="18">
    <source>
        <dbReference type="ARBA" id="ARBA00047808"/>
    </source>
</evidence>
<dbReference type="SUPFAM" id="SSF53623">
    <property type="entry name" value="MurD-like peptide ligases, catalytic domain"/>
    <property type="match status" value="1"/>
</dbReference>
<dbReference type="Proteomes" id="UP000823637">
    <property type="component" value="Unassembled WGS sequence"/>
</dbReference>
<keyword evidence="13" id="KW-0289">Folate biosynthesis</keyword>
<organism evidence="23 24">
    <name type="scientific">Candidatus Enterocola intestinipullorum</name>
    <dbReference type="NCBI Taxonomy" id="2840783"/>
    <lineage>
        <taxon>Bacteria</taxon>
        <taxon>Pseudomonadati</taxon>
        <taxon>Bacteroidota</taxon>
        <taxon>Bacteroidia</taxon>
        <taxon>Bacteroidales</taxon>
        <taxon>Candidatus Enterocola</taxon>
    </lineage>
</organism>
<evidence type="ECO:0000313" key="24">
    <source>
        <dbReference type="Proteomes" id="UP000823637"/>
    </source>
</evidence>
<feature type="domain" description="Mur ligase central" evidence="22">
    <location>
        <begin position="51"/>
        <end position="191"/>
    </location>
</feature>
<dbReference type="AlphaFoldDB" id="A0A9D9EII8"/>
<dbReference type="GO" id="GO:0005524">
    <property type="term" value="F:ATP binding"/>
    <property type="evidence" value="ECO:0007669"/>
    <property type="project" value="UniProtKB-KW"/>
</dbReference>
<dbReference type="EMBL" id="JADIMR010000071">
    <property type="protein sequence ID" value="MBO8447020.1"/>
    <property type="molecule type" value="Genomic_DNA"/>
</dbReference>
<dbReference type="InterPro" id="IPR004101">
    <property type="entry name" value="Mur_ligase_C"/>
</dbReference>
<name>A0A9D9EII8_9BACT</name>
<feature type="domain" description="Mur ligase C-terminal" evidence="21">
    <location>
        <begin position="275"/>
        <end position="392"/>
    </location>
</feature>
<evidence type="ECO:0000256" key="17">
    <source>
        <dbReference type="ARBA" id="ARBA00047493"/>
    </source>
</evidence>
<evidence type="ECO:0000256" key="8">
    <source>
        <dbReference type="ARBA" id="ARBA00022598"/>
    </source>
</evidence>
<evidence type="ECO:0000256" key="19">
    <source>
        <dbReference type="ARBA" id="ARBA00049035"/>
    </source>
</evidence>
<evidence type="ECO:0000256" key="3">
    <source>
        <dbReference type="ARBA" id="ARBA00005150"/>
    </source>
</evidence>
<dbReference type="GO" id="GO:0008841">
    <property type="term" value="F:dihydrofolate synthase activity"/>
    <property type="evidence" value="ECO:0007669"/>
    <property type="project" value="UniProtKB-EC"/>
</dbReference>
<reference evidence="23" key="2">
    <citation type="journal article" date="2021" name="PeerJ">
        <title>Extensive microbial diversity within the chicken gut microbiome revealed by metagenomics and culture.</title>
        <authorList>
            <person name="Gilroy R."/>
            <person name="Ravi A."/>
            <person name="Getino M."/>
            <person name="Pursley I."/>
            <person name="Horton D.L."/>
            <person name="Alikhan N.F."/>
            <person name="Baker D."/>
            <person name="Gharbi K."/>
            <person name="Hall N."/>
            <person name="Watson M."/>
            <person name="Adriaenssens E.M."/>
            <person name="Foster-Nyarko E."/>
            <person name="Jarju S."/>
            <person name="Secka A."/>
            <person name="Antonio M."/>
            <person name="Oren A."/>
            <person name="Chaudhuri R.R."/>
            <person name="La Ragione R."/>
            <person name="Hildebrand F."/>
            <person name="Pallen M.J."/>
        </authorList>
    </citation>
    <scope>NUCLEOTIDE SEQUENCE</scope>
    <source>
        <strain evidence="23">D3-1215</strain>
    </source>
</reference>
<dbReference type="SUPFAM" id="SSF53244">
    <property type="entry name" value="MurD-like peptide ligases, peptide-binding domain"/>
    <property type="match status" value="1"/>
</dbReference>
<comment type="pathway">
    <text evidence="2">Cofactor biosynthesis; tetrahydrofolate biosynthesis; 7,8-dihydrofolate from 2-amino-4-hydroxy-6-hydroxymethyl-7,8-dihydropteridine diphosphate and 4-aminobenzoate: step 2/2.</text>
</comment>
<accession>A0A9D9EII8</accession>
<protein>
    <recommendedName>
        <fullName evidence="7">Dihydrofolate synthase/folylpolyglutamate synthase</fullName>
        <ecNumber evidence="5">6.3.2.12</ecNumber>
        <ecNumber evidence="6">6.3.2.17</ecNumber>
    </recommendedName>
    <alternativeName>
        <fullName evidence="16">Folylpoly-gamma-glutamate synthetase-dihydrofolate synthetase</fullName>
    </alternativeName>
    <alternativeName>
        <fullName evidence="14">Folylpolyglutamate synthetase</fullName>
    </alternativeName>
    <alternativeName>
        <fullName evidence="15">Tetrahydrofolylpolyglutamate synthase</fullName>
    </alternativeName>
</protein>
<dbReference type="Gene3D" id="3.90.190.20">
    <property type="entry name" value="Mur ligase, C-terminal domain"/>
    <property type="match status" value="1"/>
</dbReference>
<comment type="catalytic activity">
    <reaction evidence="17">
        <text>(6S)-5,6,7,8-tetrahydrofolyl-(gamma-L-Glu)(n) + L-glutamate + ATP = (6S)-5,6,7,8-tetrahydrofolyl-(gamma-L-Glu)(n+1) + ADP + phosphate + H(+)</text>
        <dbReference type="Rhea" id="RHEA:10580"/>
        <dbReference type="Rhea" id="RHEA-COMP:14738"/>
        <dbReference type="Rhea" id="RHEA-COMP:14740"/>
        <dbReference type="ChEBI" id="CHEBI:15378"/>
        <dbReference type="ChEBI" id="CHEBI:29985"/>
        <dbReference type="ChEBI" id="CHEBI:30616"/>
        <dbReference type="ChEBI" id="CHEBI:43474"/>
        <dbReference type="ChEBI" id="CHEBI:141005"/>
        <dbReference type="ChEBI" id="CHEBI:456216"/>
        <dbReference type="EC" id="6.3.2.17"/>
    </reaction>
</comment>
<dbReference type="Pfam" id="PF02875">
    <property type="entry name" value="Mur_ligase_C"/>
    <property type="match status" value="1"/>
</dbReference>
<comment type="catalytic activity">
    <reaction evidence="19">
        <text>(6R)-5,10-methylenetetrahydrofolyl-(gamma-L-Glu)(n) + L-glutamate + ATP = (6R)-5,10-methylenetetrahydrofolyl-(gamma-L-Glu)(n+1) + ADP + phosphate + H(+)</text>
        <dbReference type="Rhea" id="RHEA:51912"/>
        <dbReference type="Rhea" id="RHEA-COMP:13257"/>
        <dbReference type="Rhea" id="RHEA-COMP:13258"/>
        <dbReference type="ChEBI" id="CHEBI:15378"/>
        <dbReference type="ChEBI" id="CHEBI:29985"/>
        <dbReference type="ChEBI" id="CHEBI:30616"/>
        <dbReference type="ChEBI" id="CHEBI:43474"/>
        <dbReference type="ChEBI" id="CHEBI:136572"/>
        <dbReference type="ChEBI" id="CHEBI:456216"/>
        <dbReference type="EC" id="6.3.2.17"/>
    </reaction>
</comment>
<dbReference type="GO" id="GO:0004326">
    <property type="term" value="F:tetrahydrofolylpolyglutamate synthase activity"/>
    <property type="evidence" value="ECO:0007669"/>
    <property type="project" value="UniProtKB-EC"/>
</dbReference>
<dbReference type="Pfam" id="PF08245">
    <property type="entry name" value="Mur_ligase_M"/>
    <property type="match status" value="1"/>
</dbReference>
<gene>
    <name evidence="23" type="ORF">IAC32_04670</name>
</gene>
<evidence type="ECO:0000256" key="5">
    <source>
        <dbReference type="ARBA" id="ARBA00013023"/>
    </source>
</evidence>
<evidence type="ECO:0000256" key="6">
    <source>
        <dbReference type="ARBA" id="ARBA00013025"/>
    </source>
</evidence>
<keyword evidence="8" id="KW-0436">Ligase</keyword>
<evidence type="ECO:0000256" key="1">
    <source>
        <dbReference type="ARBA" id="ARBA00002714"/>
    </source>
</evidence>
<comment type="caution">
    <text evidence="23">The sequence shown here is derived from an EMBL/GenBank/DDBJ whole genome shotgun (WGS) entry which is preliminary data.</text>
</comment>
<dbReference type="PIRSF" id="PIRSF001563">
    <property type="entry name" value="Folylpolyglu_synth"/>
    <property type="match status" value="1"/>
</dbReference>
<evidence type="ECO:0000256" key="10">
    <source>
        <dbReference type="ARBA" id="ARBA00022741"/>
    </source>
</evidence>
<evidence type="ECO:0000256" key="7">
    <source>
        <dbReference type="ARBA" id="ARBA00019357"/>
    </source>
</evidence>